<organism evidence="2">
    <name type="scientific">Vitis vinifera</name>
    <name type="common">Grape</name>
    <dbReference type="NCBI Taxonomy" id="29760"/>
    <lineage>
        <taxon>Eukaryota</taxon>
        <taxon>Viridiplantae</taxon>
        <taxon>Streptophyta</taxon>
        <taxon>Embryophyta</taxon>
        <taxon>Tracheophyta</taxon>
        <taxon>Spermatophyta</taxon>
        <taxon>Magnoliopsida</taxon>
        <taxon>eudicotyledons</taxon>
        <taxon>Gunneridae</taxon>
        <taxon>Pentapetalae</taxon>
        <taxon>rosids</taxon>
        <taxon>Vitales</taxon>
        <taxon>Vitaceae</taxon>
        <taxon>Viteae</taxon>
        <taxon>Vitis</taxon>
    </lineage>
</organism>
<dbReference type="PANTHER" id="PTHR32108">
    <property type="entry name" value="DNA-DIRECTED RNA POLYMERASE SUBUNIT ALPHA"/>
    <property type="match status" value="1"/>
</dbReference>
<accession>A5C8F4</accession>
<protein>
    <submittedName>
        <fullName evidence="2">Uncharacterized protein</fullName>
    </submittedName>
</protein>
<evidence type="ECO:0000313" key="2">
    <source>
        <dbReference type="EMBL" id="CAN77717.1"/>
    </source>
</evidence>
<dbReference type="AlphaFoldDB" id="A5C8F4"/>
<dbReference type="EMBL" id="AM485918">
    <property type="protein sequence ID" value="CAN77717.1"/>
    <property type="molecule type" value="Genomic_DNA"/>
</dbReference>
<dbReference type="PANTHER" id="PTHR32108:SF9">
    <property type="entry name" value="REVERSE TRANSCRIPTASE RNASE H-LIKE DOMAIN-CONTAINING PROTEIN"/>
    <property type="match status" value="1"/>
</dbReference>
<proteinExistence type="predicted"/>
<reference evidence="2" key="1">
    <citation type="journal article" date="2007" name="PLoS ONE">
        <title>The first genome sequence of an elite grapevine cultivar (Pinot noir Vitis vinifera L.): coping with a highly heterozygous genome.</title>
        <authorList>
            <person name="Velasco R."/>
            <person name="Zharkikh A."/>
            <person name="Troggio M."/>
            <person name="Cartwright D.A."/>
            <person name="Cestaro A."/>
            <person name="Pruss D."/>
            <person name="Pindo M."/>
            <person name="FitzGerald L.M."/>
            <person name="Vezzulli S."/>
            <person name="Reid J."/>
            <person name="Malacarne G."/>
            <person name="Iliev D."/>
            <person name="Coppola G."/>
            <person name="Wardell B."/>
            <person name="Micheletti D."/>
            <person name="Macalma T."/>
            <person name="Facci M."/>
            <person name="Mitchell J.T."/>
            <person name="Perazzolli M."/>
            <person name="Eldredge G."/>
            <person name="Gatto P."/>
            <person name="Oyzerski R."/>
            <person name="Moretto M."/>
            <person name="Gutin N."/>
            <person name="Stefanini M."/>
            <person name="Chen Y."/>
            <person name="Segala C."/>
            <person name="Davenport C."/>
            <person name="Dematte L."/>
            <person name="Mraz A."/>
            <person name="Battilana J."/>
            <person name="Stormo K."/>
            <person name="Costa F."/>
            <person name="Tao Q."/>
            <person name="Si-Ammour A."/>
            <person name="Harkins T."/>
            <person name="Lackey A."/>
            <person name="Perbost C."/>
            <person name="Taillon B."/>
            <person name="Stella A."/>
            <person name="Solovyev V."/>
            <person name="Fawcett J.A."/>
            <person name="Sterck L."/>
            <person name="Vandepoele K."/>
            <person name="Grando S.M."/>
            <person name="Toppo S."/>
            <person name="Moser C."/>
            <person name="Lanchbury J."/>
            <person name="Bogden R."/>
            <person name="Skolnick M."/>
            <person name="Sgaramella V."/>
            <person name="Bhatnagar S.K."/>
            <person name="Fontana P."/>
            <person name="Gutin A."/>
            <person name="Van de Peer Y."/>
            <person name="Salamini F."/>
            <person name="Viola R."/>
        </authorList>
    </citation>
    <scope>NUCLEOTIDE SEQUENCE</scope>
</reference>
<evidence type="ECO:0000256" key="1">
    <source>
        <dbReference type="SAM" id="MobiDB-lite"/>
    </source>
</evidence>
<name>A5C8F4_VITVI</name>
<gene>
    <name evidence="2" type="ORF">VITISV_004666</name>
</gene>
<sequence length="716" mass="79925">MCGGDDHFAWKRPVSLEVCRGLRTIGGQEIGSQQSRSPVVQDETPHDSLPPPPPLPISTVPQASPYMLHGHSEVVPPVVVQTMVINDAHTCMDHVLRIELEALRQRLDESVSSFISRWRGKIAEIIDRPSEKDQIQPKIARHVVGVPFTNFGSLVLALYDVDDGMPLSQALRKLTEAGLLTALTPRPPPQPVSPQIRMNLHCAYHQGLGHETDRCTALRHAIQDLINQGLVHLGQPSYVIREVRTVWQQPPIAARPLKGMSSNEGVRREDDEILRATCIVFSDDDLPPKGSDHACPLYISVGCSGRRVPSVLLGNGLALNVCHLATAITFGYAPSDFGPSTQTVRAYDSTWREVLRIPTSFSLLLGRPWIHKARPIPFSFYQKVKFIHDGQVITVQSIGDMFISTEPVLHISSSDDDLFMIGFTFDEVQTLEMEDFCRDFVAMSFDQHGSTVVLDMMRSMSYLPDMGLGRHQHRPSEFMAVLDHDVPFGLGFIPTKADYRYMARLRKERFGRLFHGGVKATDASRWDHWGTQHYSAKLQRLVHQLQLGDGAPGTLTSTVVTPSSLDHMSCMTFHFPDEIDEYGTFAEIEDIVDGAIPYDEYINEMLVMSLRQIDETVVEGIQTTPAPEFADDVIVVDELFDGPVGPVEGSSDFVDPPLSFDVLSGFVSRFDDVHDSLFMDLSIFEYLPVSRDMTLSTPFSLTAHIFDIDDEIAQHD</sequence>
<feature type="region of interest" description="Disordered" evidence="1">
    <location>
        <begin position="30"/>
        <end position="58"/>
    </location>
</feature>